<dbReference type="InParanoid" id="A0A3N4K808"/>
<dbReference type="Proteomes" id="UP000277580">
    <property type="component" value="Unassembled WGS sequence"/>
</dbReference>
<sequence>MLVSCDHSERYMMELIAAHNPNPAWQKVSDRKVSGCGTQQRGAATRESPSRDWWVELGTEYLMLTMHVGSSHIVGYRLESLWMNRVLLYSVNNHGSTQNSKYICTLPPEWPITRQVVSMRGTPRLRIMVTHSNPPFALVLETAREDWRWPREY</sequence>
<accession>A0A3N4K808</accession>
<dbReference type="EMBL" id="ML119242">
    <property type="protein sequence ID" value="RPB06667.1"/>
    <property type="molecule type" value="Genomic_DNA"/>
</dbReference>
<name>A0A3N4K808_9PEZI</name>
<evidence type="ECO:0000313" key="2">
    <source>
        <dbReference type="Proteomes" id="UP000277580"/>
    </source>
</evidence>
<gene>
    <name evidence="1" type="ORF">P167DRAFT_569042</name>
</gene>
<proteinExistence type="predicted"/>
<keyword evidence="2" id="KW-1185">Reference proteome</keyword>
<dbReference type="AlphaFoldDB" id="A0A3N4K808"/>
<protein>
    <submittedName>
        <fullName evidence="1">Uncharacterized protein</fullName>
    </submittedName>
</protein>
<reference evidence="1 2" key="1">
    <citation type="journal article" date="2018" name="Nat. Ecol. Evol.">
        <title>Pezizomycetes genomes reveal the molecular basis of ectomycorrhizal truffle lifestyle.</title>
        <authorList>
            <person name="Murat C."/>
            <person name="Payen T."/>
            <person name="Noel B."/>
            <person name="Kuo A."/>
            <person name="Morin E."/>
            <person name="Chen J."/>
            <person name="Kohler A."/>
            <person name="Krizsan K."/>
            <person name="Balestrini R."/>
            <person name="Da Silva C."/>
            <person name="Montanini B."/>
            <person name="Hainaut M."/>
            <person name="Levati E."/>
            <person name="Barry K.W."/>
            <person name="Belfiori B."/>
            <person name="Cichocki N."/>
            <person name="Clum A."/>
            <person name="Dockter R.B."/>
            <person name="Fauchery L."/>
            <person name="Guy J."/>
            <person name="Iotti M."/>
            <person name="Le Tacon F."/>
            <person name="Lindquist E.A."/>
            <person name="Lipzen A."/>
            <person name="Malagnac F."/>
            <person name="Mello A."/>
            <person name="Molinier V."/>
            <person name="Miyauchi S."/>
            <person name="Poulain J."/>
            <person name="Riccioni C."/>
            <person name="Rubini A."/>
            <person name="Sitrit Y."/>
            <person name="Splivallo R."/>
            <person name="Traeger S."/>
            <person name="Wang M."/>
            <person name="Zifcakova L."/>
            <person name="Wipf D."/>
            <person name="Zambonelli A."/>
            <person name="Paolocci F."/>
            <person name="Nowrousian M."/>
            <person name="Ottonello S."/>
            <person name="Baldrian P."/>
            <person name="Spatafora J.W."/>
            <person name="Henrissat B."/>
            <person name="Nagy L.G."/>
            <person name="Aury J.M."/>
            <person name="Wincker P."/>
            <person name="Grigoriev I.V."/>
            <person name="Bonfante P."/>
            <person name="Martin F.M."/>
        </authorList>
    </citation>
    <scope>NUCLEOTIDE SEQUENCE [LARGE SCALE GENOMIC DNA]</scope>
    <source>
        <strain evidence="1 2">CCBAS932</strain>
    </source>
</reference>
<evidence type="ECO:0000313" key="1">
    <source>
        <dbReference type="EMBL" id="RPB06667.1"/>
    </source>
</evidence>
<organism evidence="1 2">
    <name type="scientific">Morchella conica CCBAS932</name>
    <dbReference type="NCBI Taxonomy" id="1392247"/>
    <lineage>
        <taxon>Eukaryota</taxon>
        <taxon>Fungi</taxon>
        <taxon>Dikarya</taxon>
        <taxon>Ascomycota</taxon>
        <taxon>Pezizomycotina</taxon>
        <taxon>Pezizomycetes</taxon>
        <taxon>Pezizales</taxon>
        <taxon>Morchellaceae</taxon>
        <taxon>Morchella</taxon>
    </lineage>
</organism>